<organism evidence="1 2">
    <name type="scientific">Gemmatimonas groenlandica</name>
    <dbReference type="NCBI Taxonomy" id="2732249"/>
    <lineage>
        <taxon>Bacteria</taxon>
        <taxon>Pseudomonadati</taxon>
        <taxon>Gemmatimonadota</taxon>
        <taxon>Gemmatimonadia</taxon>
        <taxon>Gemmatimonadales</taxon>
        <taxon>Gemmatimonadaceae</taxon>
        <taxon>Gemmatimonas</taxon>
    </lineage>
</organism>
<dbReference type="InterPro" id="IPR014553">
    <property type="entry name" value="Aminopept"/>
</dbReference>
<dbReference type="AlphaFoldDB" id="A0A6M4IT97"/>
<gene>
    <name evidence="1" type="ORF">HKW67_11240</name>
</gene>
<reference evidence="1 2" key="1">
    <citation type="submission" date="2020-05" db="EMBL/GenBank/DDBJ databases">
        <title>Complete genome sequence of Gemmatimonas greenlandica TET16.</title>
        <authorList>
            <person name="Zeng Y."/>
        </authorList>
    </citation>
    <scope>NUCLEOTIDE SEQUENCE [LARGE SCALE GENOMIC DNA]</scope>
    <source>
        <strain evidence="1 2">TET16</strain>
    </source>
</reference>
<evidence type="ECO:0000313" key="1">
    <source>
        <dbReference type="EMBL" id="QJR36042.1"/>
    </source>
</evidence>
<proteinExistence type="predicted"/>
<dbReference type="RefSeq" id="WP_171225475.1">
    <property type="nucleotide sequence ID" value="NZ_CP053085.1"/>
</dbReference>
<evidence type="ECO:0000313" key="2">
    <source>
        <dbReference type="Proteomes" id="UP000500938"/>
    </source>
</evidence>
<dbReference type="Pfam" id="PF10023">
    <property type="entry name" value="Aminopep"/>
    <property type="match status" value="1"/>
</dbReference>
<sequence>MPQRRKPHGRISWRSLRRISGATAVLLAVVLGITPTGCYISRAAYEEARILSRRQPIARLVADSATDPVLRAKLSLVEEARRFAIDSLDLKAGKSFTAYSRLDRDTLVLVVSAAYRDRLERKTWWFPVVGRFPYKGFFDFPGALRTAESLRAEGFDVTVGPSSAFSTLGWFNDPLVSTTVKADSVTLVNTIIHELLHNTFFAKGAVSFNESFATFVGGRGVEHFFRARGDSASLRRAEDEWHDDLLLGAFWERTSNEIEQVFASLPDSASTQRIAARDLVYARARTRLVDSIGPQLRTYPDGWSQKVKLNNAVLLSRRVYAERLDRFDSVYVAEGRDLKRAIQRIIATHKDSVSRNDR</sequence>
<name>A0A6M4IT97_9BACT</name>
<keyword evidence="2" id="KW-1185">Reference proteome</keyword>
<dbReference type="Proteomes" id="UP000500938">
    <property type="component" value="Chromosome"/>
</dbReference>
<dbReference type="KEGG" id="ggr:HKW67_11240"/>
<accession>A0A6M4IT97</accession>
<protein>
    <recommendedName>
        <fullName evidence="3">Aminopeptidase</fullName>
    </recommendedName>
</protein>
<dbReference type="EMBL" id="CP053085">
    <property type="protein sequence ID" value="QJR36042.1"/>
    <property type="molecule type" value="Genomic_DNA"/>
</dbReference>
<evidence type="ECO:0008006" key="3">
    <source>
        <dbReference type="Google" id="ProtNLM"/>
    </source>
</evidence>